<feature type="transmembrane region" description="Helical" evidence="1">
    <location>
        <begin position="139"/>
        <end position="162"/>
    </location>
</feature>
<evidence type="ECO:0000256" key="1">
    <source>
        <dbReference type="SAM" id="Phobius"/>
    </source>
</evidence>
<reference evidence="4" key="1">
    <citation type="submission" date="2018-09" db="EMBL/GenBank/DDBJ databases">
        <authorList>
            <person name="Livingstone P.G."/>
            <person name="Whitworth D.E."/>
        </authorList>
    </citation>
    <scope>NUCLEOTIDE SEQUENCE [LARGE SCALE GENOMIC DNA]</scope>
    <source>
        <strain evidence="4">CA040B</strain>
    </source>
</reference>
<dbReference type="RefSeq" id="WP_120627844.1">
    <property type="nucleotide sequence ID" value="NZ_RAWG01000183.1"/>
</dbReference>
<evidence type="ECO:0000259" key="2">
    <source>
        <dbReference type="Pfam" id="PF20349"/>
    </source>
</evidence>
<sequence length="164" mass="17470">MSKPGDPGWLGWLESTWLADVLRGAPLLYPLLETVHILGFVVLVGAAVMFDLRLLGLSRRLPVTELAAHLLPWARRGLAVAAASGALLFLTQATQLGRSPVFGLKLALLALAGLNAALFHRGVFRSVRDWDTEAAAPPAARGAAVLSVLLWTAVITCGRLLAYL</sequence>
<protein>
    <recommendedName>
        <fullName evidence="2">DUF6644 domain-containing protein</fullName>
    </recommendedName>
</protein>
<proteinExistence type="predicted"/>
<organism evidence="3 4">
    <name type="scientific">Corallococcus sicarius</name>
    <dbReference type="NCBI Taxonomy" id="2316726"/>
    <lineage>
        <taxon>Bacteria</taxon>
        <taxon>Pseudomonadati</taxon>
        <taxon>Myxococcota</taxon>
        <taxon>Myxococcia</taxon>
        <taxon>Myxococcales</taxon>
        <taxon>Cystobacterineae</taxon>
        <taxon>Myxococcaceae</taxon>
        <taxon>Corallococcus</taxon>
    </lineage>
</organism>
<keyword evidence="1" id="KW-0812">Transmembrane</keyword>
<evidence type="ECO:0000313" key="4">
    <source>
        <dbReference type="Proteomes" id="UP000273405"/>
    </source>
</evidence>
<dbReference type="OrthoDB" id="3536934at2"/>
<feature type="domain" description="DUF6644" evidence="2">
    <location>
        <begin position="12"/>
        <end position="162"/>
    </location>
</feature>
<feature type="transmembrane region" description="Helical" evidence="1">
    <location>
        <begin position="27"/>
        <end position="50"/>
    </location>
</feature>
<keyword evidence="1" id="KW-1133">Transmembrane helix</keyword>
<dbReference type="Proteomes" id="UP000273405">
    <property type="component" value="Unassembled WGS sequence"/>
</dbReference>
<dbReference type="InterPro" id="IPR046586">
    <property type="entry name" value="DUF6644"/>
</dbReference>
<dbReference type="EMBL" id="RAWG01000183">
    <property type="protein sequence ID" value="RKH38821.1"/>
    <property type="molecule type" value="Genomic_DNA"/>
</dbReference>
<dbReference type="Pfam" id="PF20349">
    <property type="entry name" value="DUF6644"/>
    <property type="match status" value="1"/>
</dbReference>
<feature type="transmembrane region" description="Helical" evidence="1">
    <location>
        <begin position="102"/>
        <end position="119"/>
    </location>
</feature>
<evidence type="ECO:0000313" key="3">
    <source>
        <dbReference type="EMBL" id="RKH38821.1"/>
    </source>
</evidence>
<gene>
    <name evidence="3" type="ORF">D7X12_25295</name>
</gene>
<dbReference type="AlphaFoldDB" id="A0A3A8N9H3"/>
<keyword evidence="1" id="KW-0472">Membrane</keyword>
<keyword evidence="4" id="KW-1185">Reference proteome</keyword>
<name>A0A3A8N9H3_9BACT</name>
<accession>A0A3A8N9H3</accession>
<feature type="transmembrane region" description="Helical" evidence="1">
    <location>
        <begin position="70"/>
        <end position="90"/>
    </location>
</feature>
<comment type="caution">
    <text evidence="3">The sequence shown here is derived from an EMBL/GenBank/DDBJ whole genome shotgun (WGS) entry which is preliminary data.</text>
</comment>